<reference evidence="2 3" key="1">
    <citation type="submission" date="2017-09" db="EMBL/GenBank/DDBJ databases">
        <title>Depth-based differentiation of microbial function through sediment-hosted aquifers and enrichment of novel symbionts in the deep terrestrial subsurface.</title>
        <authorList>
            <person name="Probst A.J."/>
            <person name="Ladd B."/>
            <person name="Jarett J.K."/>
            <person name="Geller-Mcgrath D.E."/>
            <person name="Sieber C.M."/>
            <person name="Emerson J.B."/>
            <person name="Anantharaman K."/>
            <person name="Thomas B.C."/>
            <person name="Malmstrom R."/>
            <person name="Stieglmeier M."/>
            <person name="Klingl A."/>
            <person name="Woyke T."/>
            <person name="Ryan C.M."/>
            <person name="Banfield J.F."/>
        </authorList>
    </citation>
    <scope>NUCLEOTIDE SEQUENCE [LARGE SCALE GENOMIC DNA]</scope>
    <source>
        <strain evidence="2">CG11_big_fil_rev_8_21_14_0_20_45_26</strain>
    </source>
</reference>
<comment type="caution">
    <text evidence="2">The sequence shown here is derived from an EMBL/GenBank/DDBJ whole genome shotgun (WGS) entry which is preliminary data.</text>
</comment>
<dbReference type="NCBIfam" id="TIGR01764">
    <property type="entry name" value="excise"/>
    <property type="match status" value="1"/>
</dbReference>
<evidence type="ECO:0000259" key="1">
    <source>
        <dbReference type="Pfam" id="PF12728"/>
    </source>
</evidence>
<dbReference type="Proteomes" id="UP000230859">
    <property type="component" value="Unassembled WGS sequence"/>
</dbReference>
<dbReference type="GO" id="GO:0003677">
    <property type="term" value="F:DNA binding"/>
    <property type="evidence" value="ECO:0007669"/>
    <property type="project" value="UniProtKB-KW"/>
</dbReference>
<dbReference type="InterPro" id="IPR041657">
    <property type="entry name" value="HTH_17"/>
</dbReference>
<protein>
    <submittedName>
        <fullName evidence="2">DNA-binding protein</fullName>
    </submittedName>
</protein>
<feature type="domain" description="Helix-turn-helix" evidence="1">
    <location>
        <begin position="7"/>
        <end position="56"/>
    </location>
</feature>
<organism evidence="2 3">
    <name type="scientific">Candidatus Abzuiibacterium crystallinum</name>
    <dbReference type="NCBI Taxonomy" id="1974748"/>
    <lineage>
        <taxon>Bacteria</taxon>
        <taxon>Pseudomonadati</taxon>
        <taxon>Candidatus Omnitrophota</taxon>
        <taxon>Candidatus Abzuiibacterium</taxon>
    </lineage>
</organism>
<name>A0A2H0LP70_9BACT</name>
<proteinExistence type="predicted"/>
<gene>
    <name evidence="2" type="ORF">COV74_05630</name>
</gene>
<evidence type="ECO:0000313" key="2">
    <source>
        <dbReference type="EMBL" id="PIQ86219.1"/>
    </source>
</evidence>
<evidence type="ECO:0000313" key="3">
    <source>
        <dbReference type="Proteomes" id="UP000230859"/>
    </source>
</evidence>
<dbReference type="InterPro" id="IPR036388">
    <property type="entry name" value="WH-like_DNA-bd_sf"/>
</dbReference>
<dbReference type="Gene3D" id="1.10.10.10">
    <property type="entry name" value="Winged helix-like DNA-binding domain superfamily/Winged helix DNA-binding domain"/>
    <property type="match status" value="1"/>
</dbReference>
<dbReference type="EMBL" id="PCVY01000049">
    <property type="protein sequence ID" value="PIQ86219.1"/>
    <property type="molecule type" value="Genomic_DNA"/>
</dbReference>
<accession>A0A2H0LP70</accession>
<dbReference type="AlphaFoldDB" id="A0A2H0LP70"/>
<sequence length="72" mass="8523">MEELDDLMTLRQVADYFKVSEITIHRLTQKGAIPAFKIGRQWRYNRTHIMQMVQNRSKLAIKKTNSINQVAF</sequence>
<dbReference type="InterPro" id="IPR010093">
    <property type="entry name" value="SinI_DNA-bd"/>
</dbReference>
<dbReference type="InterPro" id="IPR009061">
    <property type="entry name" value="DNA-bd_dom_put_sf"/>
</dbReference>
<keyword evidence="2" id="KW-0238">DNA-binding</keyword>
<dbReference type="Pfam" id="PF12728">
    <property type="entry name" value="HTH_17"/>
    <property type="match status" value="1"/>
</dbReference>
<dbReference type="SUPFAM" id="SSF46955">
    <property type="entry name" value="Putative DNA-binding domain"/>
    <property type="match status" value="1"/>
</dbReference>